<dbReference type="EMBL" id="JQHL01000017">
    <property type="protein sequence ID" value="KFX14699.1"/>
    <property type="molecule type" value="Genomic_DNA"/>
</dbReference>
<protein>
    <recommendedName>
        <fullName evidence="4">Type I restriction modification DNA specificity domain-containing protein</fullName>
    </recommendedName>
</protein>
<dbReference type="Proteomes" id="UP000032869">
    <property type="component" value="Unassembled WGS sequence"/>
</dbReference>
<dbReference type="CDD" id="cd17243">
    <property type="entry name" value="RMtype1_S_AchA6I-TRD2-CR2_like"/>
    <property type="match status" value="1"/>
</dbReference>
<dbReference type="InterPro" id="IPR052021">
    <property type="entry name" value="Type-I_RS_S_subunit"/>
</dbReference>
<evidence type="ECO:0000313" key="5">
    <source>
        <dbReference type="EMBL" id="KFX14699.1"/>
    </source>
</evidence>
<keyword evidence="3" id="KW-0238">DNA-binding</keyword>
<dbReference type="PANTHER" id="PTHR30408">
    <property type="entry name" value="TYPE-1 RESTRICTION ENZYME ECOKI SPECIFICITY PROTEIN"/>
    <property type="match status" value="1"/>
</dbReference>
<dbReference type="Pfam" id="PF01420">
    <property type="entry name" value="Methylase_S"/>
    <property type="match status" value="2"/>
</dbReference>
<dbReference type="InterPro" id="IPR044946">
    <property type="entry name" value="Restrct_endonuc_typeI_TRD_sf"/>
</dbReference>
<feature type="domain" description="Type I restriction modification DNA specificity" evidence="4">
    <location>
        <begin position="37"/>
        <end position="159"/>
    </location>
</feature>
<keyword evidence="2" id="KW-0680">Restriction system</keyword>
<keyword evidence="6" id="KW-1185">Reference proteome</keyword>
<evidence type="ECO:0000256" key="2">
    <source>
        <dbReference type="ARBA" id="ARBA00022747"/>
    </source>
</evidence>
<dbReference type="InterPro" id="IPR000055">
    <property type="entry name" value="Restrct_endonuc_typeI_TRD"/>
</dbReference>
<comment type="caution">
    <text evidence="5">The sequence shown here is derived from an EMBL/GenBank/DDBJ whole genome shotgun (WGS) entry which is preliminary data.</text>
</comment>
<feature type="domain" description="Type I restriction modification DNA specificity" evidence="4">
    <location>
        <begin position="242"/>
        <end position="385"/>
    </location>
</feature>
<evidence type="ECO:0000256" key="1">
    <source>
        <dbReference type="ARBA" id="ARBA00010923"/>
    </source>
</evidence>
<name>A0ABR4UUV8_9GAMM</name>
<dbReference type="PANTHER" id="PTHR30408:SF13">
    <property type="entry name" value="TYPE I RESTRICTION ENZYME HINDI SPECIFICITY SUBUNIT"/>
    <property type="match status" value="1"/>
</dbReference>
<organism evidence="5 6">
    <name type="scientific">Pectobacterium betavasculorum</name>
    <dbReference type="NCBI Taxonomy" id="55207"/>
    <lineage>
        <taxon>Bacteria</taxon>
        <taxon>Pseudomonadati</taxon>
        <taxon>Pseudomonadota</taxon>
        <taxon>Gammaproteobacteria</taxon>
        <taxon>Enterobacterales</taxon>
        <taxon>Pectobacteriaceae</taxon>
        <taxon>Pectobacterium</taxon>
    </lineage>
</organism>
<accession>A0ABR4UUV8</accession>
<comment type="similarity">
    <text evidence="1">Belongs to the type-I restriction system S methylase family.</text>
</comment>
<reference evidence="5 6" key="1">
    <citation type="submission" date="2014-08" db="EMBL/GenBank/DDBJ databases">
        <title>Genome sequences of NCPPB Pectobacterium isolates.</title>
        <authorList>
            <person name="Glover R.H."/>
            <person name="Sapp M."/>
            <person name="Elphinstone J."/>
        </authorList>
    </citation>
    <scope>NUCLEOTIDE SEQUENCE [LARGE SCALE GENOMIC DNA]</scope>
    <source>
        <strain evidence="5 6">NCPPB 2793</strain>
    </source>
</reference>
<evidence type="ECO:0000259" key="4">
    <source>
        <dbReference type="Pfam" id="PF01420"/>
    </source>
</evidence>
<evidence type="ECO:0000256" key="3">
    <source>
        <dbReference type="ARBA" id="ARBA00023125"/>
    </source>
</evidence>
<gene>
    <name evidence="5" type="ORF">JV35_19115</name>
</gene>
<evidence type="ECO:0000313" key="6">
    <source>
        <dbReference type="Proteomes" id="UP000032869"/>
    </source>
</evidence>
<dbReference type="SUPFAM" id="SSF116734">
    <property type="entry name" value="DNA methylase specificity domain"/>
    <property type="match status" value="2"/>
</dbReference>
<proteinExistence type="inferred from homology"/>
<dbReference type="Gene3D" id="3.90.220.20">
    <property type="entry name" value="DNA methylase specificity domains"/>
    <property type="match status" value="2"/>
</dbReference>
<sequence>MDLIKVSNFTDDSIDVSGVTKVDIEHARKWRSHQIKSHDILVATVGSWPPNWSSVVGKVVRAPLSAHGAIQNQNTCCVIPNDNVDQSYIYYLLKTKSFSEWIVNVAQGSANQARVPVKNIGEFIVDLPPLTEQKRVAGILNSLDAKITLNRQINQTLEQIAQALFKCWFVDFEPVKAKMAVLEVGGSQQEATLAAMTAISGKDADALVVFEREYPEQYAELKTTAELFPSAMQESELGEIPAGWESSSLAKKIKLIGGGTPKRSEENYWGGDIYWYSVKDAPTESNIFVIDTSEKITLEGLNNSSAKLLPIGTTIISARGTVGKLALTAVKTAMNQSCYGISGEKFSGQYLTYLKVKHCIDALKRNTHGAVFDTITTNTFDTVNVLTAGQKINNAFEKIITPLFEAIKSNLITNSYLSQLRDTLLPKLLSGEITLPEAEQTISEVENV</sequence>